<keyword evidence="2" id="KW-1185">Reference proteome</keyword>
<dbReference type="Proteomes" id="UP000325440">
    <property type="component" value="Unassembled WGS sequence"/>
</dbReference>
<evidence type="ECO:0000313" key="2">
    <source>
        <dbReference type="Proteomes" id="UP000325440"/>
    </source>
</evidence>
<accession>A0A5E4N0A6</accession>
<name>A0A5E4N0A6_9HEMI</name>
<dbReference type="EMBL" id="CABPRJ010001439">
    <property type="protein sequence ID" value="VVC36938.1"/>
    <property type="molecule type" value="Genomic_DNA"/>
</dbReference>
<sequence>MNLIRPILNKISENKKVQTLHEGSDEGAGNNNCHNEKLIIIHFVSKEMEKLVDTPHGIEYLISFIASLPKKVITGSGLVKNFSNKTNKLDEAVIENDFYYEKHKDTKSRHKAQYEQIKQGGFLPLLFAGIGAASILAGEISSIENTIIERKHKIAMEKEQEKHIKEMEKIDNNNKNLQVESGIKKKKRYCSTPNLNKYDDHIIRSQYKTYEATSETNFNRDGDVITFEIEGSDSFLSIKHAKYNISGKYIKNNNTEYEANSNVQLNDNFVVQISVIKNGTLIDQIENVGRSSIIKECVSYSLDENGSTINSGFQSRFTGGGRFKAVGNLYNLCLGFFKDIKYLIFKGGIKINFKRAKECII</sequence>
<reference evidence="1 2" key="1">
    <citation type="submission" date="2019-08" db="EMBL/GenBank/DDBJ databases">
        <authorList>
            <person name="Alioto T."/>
            <person name="Alioto T."/>
            <person name="Gomez Garrido J."/>
        </authorList>
    </citation>
    <scope>NUCLEOTIDE SEQUENCE [LARGE SCALE GENOMIC DNA]</scope>
</reference>
<dbReference type="OrthoDB" id="6630263at2759"/>
<dbReference type="AlphaFoldDB" id="A0A5E4N0A6"/>
<organism evidence="1 2">
    <name type="scientific">Cinara cedri</name>
    <dbReference type="NCBI Taxonomy" id="506608"/>
    <lineage>
        <taxon>Eukaryota</taxon>
        <taxon>Metazoa</taxon>
        <taxon>Ecdysozoa</taxon>
        <taxon>Arthropoda</taxon>
        <taxon>Hexapoda</taxon>
        <taxon>Insecta</taxon>
        <taxon>Pterygota</taxon>
        <taxon>Neoptera</taxon>
        <taxon>Paraneoptera</taxon>
        <taxon>Hemiptera</taxon>
        <taxon>Sternorrhyncha</taxon>
        <taxon>Aphidomorpha</taxon>
        <taxon>Aphidoidea</taxon>
        <taxon>Aphididae</taxon>
        <taxon>Lachninae</taxon>
        <taxon>Cinara</taxon>
    </lineage>
</organism>
<protein>
    <submittedName>
        <fullName evidence="1">Uncharacterized protein</fullName>
    </submittedName>
</protein>
<proteinExistence type="predicted"/>
<gene>
    <name evidence="1" type="ORF">CINCED_3A010364</name>
</gene>
<evidence type="ECO:0000313" key="1">
    <source>
        <dbReference type="EMBL" id="VVC36938.1"/>
    </source>
</evidence>